<feature type="transmembrane region" description="Helical" evidence="2">
    <location>
        <begin position="185"/>
        <end position="207"/>
    </location>
</feature>
<keyword evidence="2" id="KW-0472">Membrane</keyword>
<evidence type="ECO:0000256" key="1">
    <source>
        <dbReference type="SAM" id="MobiDB-lite"/>
    </source>
</evidence>
<dbReference type="Proteomes" id="UP000800981">
    <property type="component" value="Unassembled WGS sequence"/>
</dbReference>
<keyword evidence="2" id="KW-0812">Transmembrane</keyword>
<evidence type="ECO:0000313" key="4">
    <source>
        <dbReference type="EMBL" id="NHC14618.1"/>
    </source>
</evidence>
<name>A0ABX0GVS9_9ACTN</name>
<dbReference type="RefSeq" id="WP_166282318.1">
    <property type="nucleotide sequence ID" value="NZ_JAANNP010000008.1"/>
</dbReference>
<comment type="caution">
    <text evidence="4">The sequence shown here is derived from an EMBL/GenBank/DDBJ whole genome shotgun (WGS) entry which is preliminary data.</text>
</comment>
<keyword evidence="2" id="KW-1133">Transmembrane helix</keyword>
<dbReference type="EMBL" id="JAANNP010000008">
    <property type="protein sequence ID" value="NHC14618.1"/>
    <property type="molecule type" value="Genomic_DNA"/>
</dbReference>
<accession>A0ABX0GVS9</accession>
<feature type="signal peptide" evidence="3">
    <location>
        <begin position="1"/>
        <end position="42"/>
    </location>
</feature>
<feature type="compositionally biased region" description="Gly residues" evidence="1">
    <location>
        <begin position="435"/>
        <end position="491"/>
    </location>
</feature>
<gene>
    <name evidence="4" type="ORF">G9H71_12595</name>
</gene>
<organism evidence="4 5">
    <name type="scientific">Motilibacter deserti</name>
    <dbReference type="NCBI Taxonomy" id="2714956"/>
    <lineage>
        <taxon>Bacteria</taxon>
        <taxon>Bacillati</taxon>
        <taxon>Actinomycetota</taxon>
        <taxon>Actinomycetes</taxon>
        <taxon>Motilibacterales</taxon>
        <taxon>Motilibacteraceae</taxon>
        <taxon>Motilibacter</taxon>
    </lineage>
</organism>
<evidence type="ECO:0000256" key="2">
    <source>
        <dbReference type="SAM" id="Phobius"/>
    </source>
</evidence>
<feature type="chain" id="PRO_5045066882" description="TLP18.3/Psb32/MOLO-1 phosphatase superfamily protein" evidence="3">
    <location>
        <begin position="43"/>
        <end position="491"/>
    </location>
</feature>
<feature type="region of interest" description="Disordered" evidence="1">
    <location>
        <begin position="433"/>
        <end position="491"/>
    </location>
</feature>
<evidence type="ECO:0008006" key="6">
    <source>
        <dbReference type="Google" id="ProtNLM"/>
    </source>
</evidence>
<protein>
    <recommendedName>
        <fullName evidence="6">TLP18.3/Psb32/MOLO-1 phosphatase superfamily protein</fullName>
    </recommendedName>
</protein>
<reference evidence="4 5" key="1">
    <citation type="submission" date="2020-03" db="EMBL/GenBank/DDBJ databases">
        <title>Two novel Motilibacter sp.</title>
        <authorList>
            <person name="Liu S."/>
        </authorList>
    </citation>
    <scope>NUCLEOTIDE SEQUENCE [LARGE SCALE GENOMIC DNA]</scope>
    <source>
        <strain evidence="4 5">E257</strain>
    </source>
</reference>
<keyword evidence="5" id="KW-1185">Reference proteome</keyword>
<proteinExistence type="predicted"/>
<evidence type="ECO:0000256" key="3">
    <source>
        <dbReference type="SAM" id="SignalP"/>
    </source>
</evidence>
<keyword evidence="3" id="KW-0732">Signal</keyword>
<evidence type="ECO:0000313" key="5">
    <source>
        <dbReference type="Proteomes" id="UP000800981"/>
    </source>
</evidence>
<sequence length="491" mass="49728">MSRTSWQRASGRGRTPAALRRLVLLAGVLALALTGTASPALADIDDAVRALSAGPGVYVDDAAVGNPISAADLRRIESQVEGSDTPIFLAVLPETAEVNARAAVTQLGNGVRRAGVYAVATPVGFFARSTDPDVPADVLATRALQEHPGDPGAAVSSWVAAVSDADSRRSNVGTRPRSTSTGGGGGGGGLLAVLGLLVVAGGGALLWSRRKRAKREAAELAEVRSVAEEDVTALGEDIAGLDIGRAADEATTQDYRGALDAYDRSKAALEAARSPDDLSAVTEHLEEGRWRMECVRARLAGRPVPERRPPCFFNPRHGPSVTEVEWSPDGGAPRPVPVCALDAERLARGEEPDSRTVLVGGAPTPYWMAPAAYSPYAGGFYGGWGGGGFLSGLVLGSVLTGPGMGFGLPYGGGYESGYVEGYDDAADRYDDRDGGGGWGGGDVGGGSWGGGGGDGWGGDVGGGGWGGGGDVGGGGWDGGGDVGGGGWGDDR</sequence>